<keyword evidence="2" id="KW-1185">Reference proteome</keyword>
<evidence type="ECO:0000313" key="1">
    <source>
        <dbReference type="EMBL" id="KAF7918237.1"/>
    </source>
</evidence>
<accession>A0ABQ7IAE6</accession>
<proteinExistence type="predicted"/>
<name>A0ABQ7IAE6_9HELO</name>
<reference evidence="1 2" key="1">
    <citation type="journal article" date="2020" name="Genome Biol. Evol.">
        <title>Comparative genomics of Sclerotiniaceae.</title>
        <authorList>
            <person name="Valero Jimenez C.A."/>
            <person name="Steentjes M."/>
            <person name="Scholten O.E."/>
            <person name="Van Kan J.A.L."/>
        </authorList>
    </citation>
    <scope>NUCLEOTIDE SEQUENCE [LARGE SCALE GENOMIC DNA]</scope>
    <source>
        <strain evidence="1 2">B1</strain>
    </source>
</reference>
<gene>
    <name evidence="1" type="ORF">EAE98_009849</name>
</gene>
<evidence type="ECO:0000313" key="2">
    <source>
        <dbReference type="Proteomes" id="UP000783213"/>
    </source>
</evidence>
<dbReference type="RefSeq" id="XP_038806178.1">
    <property type="nucleotide sequence ID" value="XM_038957470.1"/>
</dbReference>
<comment type="caution">
    <text evidence="1">The sequence shown here is derived from an EMBL/GenBank/DDBJ whole genome shotgun (WGS) entry which is preliminary data.</text>
</comment>
<dbReference type="GeneID" id="62236620"/>
<dbReference type="Proteomes" id="UP000783213">
    <property type="component" value="Unassembled WGS sequence"/>
</dbReference>
<dbReference type="EMBL" id="RCSX01000031">
    <property type="protein sequence ID" value="KAF7918237.1"/>
    <property type="molecule type" value="Genomic_DNA"/>
</dbReference>
<sequence length="125" mass="14781">MYKAFRGGGGGGHVAINLKPYRGIKRFEEEEMYGLYRLFPEDWYSLFLGDGTEWEYNILFTQKFAPDVKRLPLPSCHLFEVHSRFATASYQFFVIDKIPKDWPKDRRLGLLSDFPFPPIRQLFYS</sequence>
<protein>
    <submittedName>
        <fullName evidence="1">Uncharacterized protein</fullName>
    </submittedName>
</protein>
<organism evidence="1 2">
    <name type="scientific">Botrytis deweyae</name>
    <dbReference type="NCBI Taxonomy" id="2478750"/>
    <lineage>
        <taxon>Eukaryota</taxon>
        <taxon>Fungi</taxon>
        <taxon>Dikarya</taxon>
        <taxon>Ascomycota</taxon>
        <taxon>Pezizomycotina</taxon>
        <taxon>Leotiomycetes</taxon>
        <taxon>Helotiales</taxon>
        <taxon>Sclerotiniaceae</taxon>
        <taxon>Botrytis</taxon>
    </lineage>
</organism>